<evidence type="ECO:0000256" key="3">
    <source>
        <dbReference type="ARBA" id="ARBA00022692"/>
    </source>
</evidence>
<protein>
    <submittedName>
        <fullName evidence="8">Unannotated protein</fullName>
    </submittedName>
</protein>
<evidence type="ECO:0000256" key="5">
    <source>
        <dbReference type="ARBA" id="ARBA00023136"/>
    </source>
</evidence>
<organism evidence="8">
    <name type="scientific">freshwater metagenome</name>
    <dbReference type="NCBI Taxonomy" id="449393"/>
    <lineage>
        <taxon>unclassified sequences</taxon>
        <taxon>metagenomes</taxon>
        <taxon>ecological metagenomes</taxon>
    </lineage>
</organism>
<reference evidence="8" key="1">
    <citation type="submission" date="2020-05" db="EMBL/GenBank/DDBJ databases">
        <authorList>
            <person name="Chiriac C."/>
            <person name="Salcher M."/>
            <person name="Ghai R."/>
            <person name="Kavagutti S V."/>
        </authorList>
    </citation>
    <scope>NUCLEOTIDE SEQUENCE</scope>
</reference>
<dbReference type="Pfam" id="PF00892">
    <property type="entry name" value="EamA"/>
    <property type="match status" value="2"/>
</dbReference>
<evidence type="ECO:0000313" key="8">
    <source>
        <dbReference type="EMBL" id="CAB4833166.1"/>
    </source>
</evidence>
<feature type="transmembrane region" description="Helical" evidence="6">
    <location>
        <begin position="160"/>
        <end position="180"/>
    </location>
</feature>
<dbReference type="InterPro" id="IPR051258">
    <property type="entry name" value="Diverse_Substrate_Transporter"/>
</dbReference>
<feature type="transmembrane region" description="Helical" evidence="6">
    <location>
        <begin position="265"/>
        <end position="284"/>
    </location>
</feature>
<feature type="transmembrane region" description="Helical" evidence="6">
    <location>
        <begin position="290"/>
        <end position="306"/>
    </location>
</feature>
<name>A0A6J7AJH0_9ZZZZ</name>
<feature type="transmembrane region" description="Helical" evidence="6">
    <location>
        <begin position="78"/>
        <end position="99"/>
    </location>
</feature>
<feature type="domain" description="EamA" evidence="7">
    <location>
        <begin position="161"/>
        <end position="305"/>
    </location>
</feature>
<dbReference type="AlphaFoldDB" id="A0A6J7AJH0"/>
<dbReference type="PANTHER" id="PTHR42920">
    <property type="entry name" value="OS03G0707200 PROTEIN-RELATED"/>
    <property type="match status" value="1"/>
</dbReference>
<dbReference type="PANTHER" id="PTHR42920:SF5">
    <property type="entry name" value="EAMA DOMAIN-CONTAINING PROTEIN"/>
    <property type="match status" value="1"/>
</dbReference>
<evidence type="ECO:0000256" key="6">
    <source>
        <dbReference type="SAM" id="Phobius"/>
    </source>
</evidence>
<keyword evidence="4 6" id="KW-1133">Transmembrane helix</keyword>
<sequence length="326" mass="35091">MTTSLAPQARNVDAIGIGMYLLAAFLFALNGSISKLAMNAGLDPAHLTQLRNSGSMVVLVIFVLLTNRGGFRIKQGELPFLLAYGVIAFALVQFLYFFTVSRLPLGLGTLLASLAPVVVALWVRFGTKQPVSNRLWLAIVLILIGLGLVSQVWLGLRFDILGVLAGFALALALALYWLLGEAGQERRDGVSLTMWGFIFASATWAILQPWWSFPFSVLTEMSVPETTDFPALPIWGIMLWGVLLGTVVPFLLVLGSLRRIGAQRAGIVATTEPLWAGLIAIFVLGEMLNWVQALGGCVVVAGVVLAETSRRVSAREEAGSLPSPVK</sequence>
<feature type="domain" description="EamA" evidence="7">
    <location>
        <begin position="15"/>
        <end position="150"/>
    </location>
</feature>
<keyword evidence="2" id="KW-1003">Cell membrane</keyword>
<evidence type="ECO:0000256" key="4">
    <source>
        <dbReference type="ARBA" id="ARBA00022989"/>
    </source>
</evidence>
<evidence type="ECO:0000259" key="7">
    <source>
        <dbReference type="Pfam" id="PF00892"/>
    </source>
</evidence>
<dbReference type="Gene3D" id="1.10.3730.20">
    <property type="match status" value="1"/>
</dbReference>
<dbReference type="InterPro" id="IPR000620">
    <property type="entry name" value="EamA_dom"/>
</dbReference>
<accession>A0A6J7AJH0</accession>
<feature type="transmembrane region" description="Helical" evidence="6">
    <location>
        <begin position="231"/>
        <end position="253"/>
    </location>
</feature>
<proteinExistence type="predicted"/>
<gene>
    <name evidence="8" type="ORF">UFOPK3204_01206</name>
</gene>
<dbReference type="EMBL" id="CAFABK010000058">
    <property type="protein sequence ID" value="CAB4833166.1"/>
    <property type="molecule type" value="Genomic_DNA"/>
</dbReference>
<feature type="transmembrane region" description="Helical" evidence="6">
    <location>
        <begin position="105"/>
        <end position="123"/>
    </location>
</feature>
<evidence type="ECO:0000256" key="1">
    <source>
        <dbReference type="ARBA" id="ARBA00004651"/>
    </source>
</evidence>
<feature type="transmembrane region" description="Helical" evidence="6">
    <location>
        <begin position="53"/>
        <end position="71"/>
    </location>
</feature>
<dbReference type="SUPFAM" id="SSF103481">
    <property type="entry name" value="Multidrug resistance efflux transporter EmrE"/>
    <property type="match status" value="2"/>
</dbReference>
<dbReference type="GO" id="GO:0005886">
    <property type="term" value="C:plasma membrane"/>
    <property type="evidence" value="ECO:0007669"/>
    <property type="project" value="UniProtKB-SubCell"/>
</dbReference>
<feature type="transmembrane region" description="Helical" evidence="6">
    <location>
        <begin position="12"/>
        <end position="33"/>
    </location>
</feature>
<feature type="transmembrane region" description="Helical" evidence="6">
    <location>
        <begin position="192"/>
        <end position="211"/>
    </location>
</feature>
<evidence type="ECO:0000256" key="2">
    <source>
        <dbReference type="ARBA" id="ARBA00022475"/>
    </source>
</evidence>
<dbReference type="InterPro" id="IPR037185">
    <property type="entry name" value="EmrE-like"/>
</dbReference>
<feature type="transmembrane region" description="Helical" evidence="6">
    <location>
        <begin position="135"/>
        <end position="154"/>
    </location>
</feature>
<keyword evidence="3 6" id="KW-0812">Transmembrane</keyword>
<comment type="subcellular location">
    <subcellularLocation>
        <location evidence="1">Cell membrane</location>
        <topology evidence="1">Multi-pass membrane protein</topology>
    </subcellularLocation>
</comment>
<keyword evidence="5 6" id="KW-0472">Membrane</keyword>